<name>A0A1A6AHD0_9TREE</name>
<dbReference type="PANTHER" id="PTHR11113">
    <property type="entry name" value="N-ACETYLGLUCOSAMINE-6-PHOSPHATE DEACETYLASE"/>
    <property type="match status" value="1"/>
</dbReference>
<evidence type="ECO:0000313" key="2">
    <source>
        <dbReference type="EMBL" id="OBR89469.1"/>
    </source>
</evidence>
<reference evidence="3" key="2">
    <citation type="submission" date="2013-07" db="EMBL/GenBank/DDBJ databases">
        <authorList>
            <consortium name="The Broad Institute Genome Sequencing Platform"/>
            <person name="Cuomo C."/>
            <person name="Litvintseva A."/>
            <person name="Chen Y."/>
            <person name="Heitman J."/>
            <person name="Sun S."/>
            <person name="Springer D."/>
            <person name="Dromer F."/>
            <person name="Young S.K."/>
            <person name="Zeng Q."/>
            <person name="Gargeya S."/>
            <person name="Fitzgerald M."/>
            <person name="Abouelleil A."/>
            <person name="Alvarado L."/>
            <person name="Berlin A.M."/>
            <person name="Chapman S.B."/>
            <person name="Dewar J."/>
            <person name="Goldberg J."/>
            <person name="Griggs A."/>
            <person name="Gujja S."/>
            <person name="Hansen M."/>
            <person name="Howarth C."/>
            <person name="Imamovic A."/>
            <person name="Larimer J."/>
            <person name="McCowan C."/>
            <person name="Murphy C."/>
            <person name="Pearson M."/>
            <person name="Priest M."/>
            <person name="Roberts A."/>
            <person name="Saif S."/>
            <person name="Shea T."/>
            <person name="Sykes S."/>
            <person name="Wortman J."/>
            <person name="Nusbaum C."/>
            <person name="Birren B."/>
        </authorList>
    </citation>
    <scope>NUCLEOTIDE SEQUENCE</scope>
    <source>
        <strain evidence="3">CBS 10117</strain>
    </source>
</reference>
<proteinExistence type="predicted"/>
<dbReference type="GO" id="GO:0006046">
    <property type="term" value="P:N-acetylglucosamine catabolic process"/>
    <property type="evidence" value="ECO:0007669"/>
    <property type="project" value="TreeGrafter"/>
</dbReference>
<dbReference type="GeneID" id="28964995"/>
<evidence type="ECO:0008006" key="5">
    <source>
        <dbReference type="Google" id="ProtNLM"/>
    </source>
</evidence>
<dbReference type="OrthoDB" id="10264777at2759"/>
<dbReference type="EMBL" id="CP144530">
    <property type="protein sequence ID" value="WWC58744.1"/>
    <property type="molecule type" value="Genomic_DNA"/>
</dbReference>
<dbReference type="KEGG" id="kdj:28964995"/>
<dbReference type="AlphaFoldDB" id="A0A1A6AHD0"/>
<dbReference type="GO" id="GO:0008448">
    <property type="term" value="F:N-acetylglucosamine-6-phosphate deacetylase activity"/>
    <property type="evidence" value="ECO:0007669"/>
    <property type="project" value="TreeGrafter"/>
</dbReference>
<dbReference type="STRING" id="1296121.A0A1A6AHD0"/>
<gene>
    <name evidence="2" type="ORF">I303_01296</name>
    <name evidence="3" type="ORF">I303_101288</name>
</gene>
<dbReference type="SUPFAM" id="SSF51556">
    <property type="entry name" value="Metallo-dependent hydrolases"/>
    <property type="match status" value="1"/>
</dbReference>
<reference evidence="2" key="1">
    <citation type="submission" date="2013-07" db="EMBL/GenBank/DDBJ databases">
        <title>The Genome Sequence of Cryptococcus dejecticola CBS10117.</title>
        <authorList>
            <consortium name="The Broad Institute Genome Sequencing Platform"/>
            <person name="Cuomo C."/>
            <person name="Litvintseva A."/>
            <person name="Chen Y."/>
            <person name="Heitman J."/>
            <person name="Sun S."/>
            <person name="Springer D."/>
            <person name="Dromer F."/>
            <person name="Young S.K."/>
            <person name="Zeng Q."/>
            <person name="Gargeya S."/>
            <person name="Fitzgerald M."/>
            <person name="Abouelleil A."/>
            <person name="Alvarado L."/>
            <person name="Berlin A.M."/>
            <person name="Chapman S.B."/>
            <person name="Dewar J."/>
            <person name="Goldberg J."/>
            <person name="Griggs A."/>
            <person name="Gujja S."/>
            <person name="Hansen M."/>
            <person name="Howarth C."/>
            <person name="Imamovic A."/>
            <person name="Larimer J."/>
            <person name="McCowan C."/>
            <person name="Murphy C."/>
            <person name="Pearson M."/>
            <person name="Priest M."/>
            <person name="Roberts A."/>
            <person name="Saif S."/>
            <person name="Shea T."/>
            <person name="Sykes S."/>
            <person name="Wortman J."/>
            <person name="Nusbaum C."/>
            <person name="Birren B."/>
        </authorList>
    </citation>
    <scope>NUCLEOTIDE SEQUENCE [LARGE SCALE GENOMIC DNA]</scope>
    <source>
        <strain evidence="2">CBS 10117</strain>
    </source>
</reference>
<sequence>MSSTTTNDPSNTTERYIHLTNIYLILPTGNLSLLTSLHIDATTGLLCTPPSSVSVNLENVRVIDLKGKWVSPGMIDIQINGAFGVDLSEFTTPEKYVEGFKKMSEGLCNGGVTSFLPTIISQKKQVYHAILPILTKLSTSRQDTNEGRARSLGWHLEGPFLHPCKSGCHPSQNLVDCSDGISSMKQIYGVNNLCNTEGMIKMITLAPDVEGVLGIIPFLAENGWKISLGHTNATFEQAFEGLKNGATMLTHMFNAMPSLHHRDSGVIGLLGLPHTDFAESKKFHKTTNTDSNLVLNAKRLRLQAQDSYPSEMPNENEDGTPSLIGDYDESDKSSCFECIRTPSLDVNSTSASKEIGAPEQLPATGDLPDTVQRPFFSIIADGIHVHPQVVAMAYNSHPEGCILISDAMHMMDPSLPDGLHPWRGSKIEKKDRKITLEGTDTLAGSILPLQEAVINLSKFAGIPLAKAVVCATYVPAQALGGAVEKKVGLQVGCWADLCIWDGEGLKGVWKGRLVWYDQ</sequence>
<dbReference type="RefSeq" id="XP_018267311.1">
    <property type="nucleotide sequence ID" value="XM_018404657.1"/>
</dbReference>
<dbReference type="Proteomes" id="UP000078595">
    <property type="component" value="Chromosome 1"/>
</dbReference>
<accession>A0A1A6AHD0</accession>
<evidence type="ECO:0000256" key="1">
    <source>
        <dbReference type="ARBA" id="ARBA00022801"/>
    </source>
</evidence>
<dbReference type="VEuPathDB" id="FungiDB:I303_01296"/>
<dbReference type="PANTHER" id="PTHR11113:SF14">
    <property type="entry name" value="N-ACETYLGLUCOSAMINE-6-PHOSPHATE DEACETYLASE"/>
    <property type="match status" value="1"/>
</dbReference>
<dbReference type="InterPro" id="IPR032466">
    <property type="entry name" value="Metal_Hydrolase"/>
</dbReference>
<keyword evidence="4" id="KW-1185">Reference proteome</keyword>
<dbReference type="EMBL" id="KI894027">
    <property type="protein sequence ID" value="OBR89469.1"/>
    <property type="molecule type" value="Genomic_DNA"/>
</dbReference>
<dbReference type="SUPFAM" id="SSF51338">
    <property type="entry name" value="Composite domain of metallo-dependent hydrolases"/>
    <property type="match status" value="1"/>
</dbReference>
<keyword evidence="1" id="KW-0378">Hydrolase</keyword>
<evidence type="ECO:0000313" key="4">
    <source>
        <dbReference type="Proteomes" id="UP000078595"/>
    </source>
</evidence>
<dbReference type="InterPro" id="IPR011059">
    <property type="entry name" value="Metal-dep_hydrolase_composite"/>
</dbReference>
<reference evidence="3" key="3">
    <citation type="submission" date="2024-02" db="EMBL/GenBank/DDBJ databases">
        <title>Comparative genomics of Cryptococcus and Kwoniella reveals pathogenesis evolution and contrasting modes of karyotype evolution via chromosome fusion or intercentromeric recombination.</title>
        <authorList>
            <person name="Coelho M.A."/>
            <person name="David-Palma M."/>
            <person name="Shea T."/>
            <person name="Bowers K."/>
            <person name="McGinley-Smith S."/>
            <person name="Mohammad A.W."/>
            <person name="Gnirke A."/>
            <person name="Yurkov A.M."/>
            <person name="Nowrousian M."/>
            <person name="Sun S."/>
            <person name="Cuomo C.A."/>
            <person name="Heitman J."/>
        </authorList>
    </citation>
    <scope>NUCLEOTIDE SEQUENCE</scope>
    <source>
        <strain evidence="3">CBS 10117</strain>
    </source>
</reference>
<dbReference type="Gene3D" id="3.20.20.140">
    <property type="entry name" value="Metal-dependent hydrolases"/>
    <property type="match status" value="1"/>
</dbReference>
<evidence type="ECO:0000313" key="3">
    <source>
        <dbReference type="EMBL" id="WWC58744.1"/>
    </source>
</evidence>
<organism evidence="2">
    <name type="scientific">Kwoniella dejecticola CBS 10117</name>
    <dbReference type="NCBI Taxonomy" id="1296121"/>
    <lineage>
        <taxon>Eukaryota</taxon>
        <taxon>Fungi</taxon>
        <taxon>Dikarya</taxon>
        <taxon>Basidiomycota</taxon>
        <taxon>Agaricomycotina</taxon>
        <taxon>Tremellomycetes</taxon>
        <taxon>Tremellales</taxon>
        <taxon>Cryptococcaceae</taxon>
        <taxon>Kwoniella</taxon>
    </lineage>
</organism>
<protein>
    <recommendedName>
        <fullName evidence="5">N-acetylglucosamine-6-phosphate deacetylase</fullName>
    </recommendedName>
</protein>